<dbReference type="Proteomes" id="UP000324222">
    <property type="component" value="Unassembled WGS sequence"/>
</dbReference>
<comment type="caution">
    <text evidence="1">The sequence shown here is derived from an EMBL/GenBank/DDBJ whole genome shotgun (WGS) entry which is preliminary data.</text>
</comment>
<organism evidence="1 2">
    <name type="scientific">Portunus trituberculatus</name>
    <name type="common">Swimming crab</name>
    <name type="synonym">Neptunus trituberculatus</name>
    <dbReference type="NCBI Taxonomy" id="210409"/>
    <lineage>
        <taxon>Eukaryota</taxon>
        <taxon>Metazoa</taxon>
        <taxon>Ecdysozoa</taxon>
        <taxon>Arthropoda</taxon>
        <taxon>Crustacea</taxon>
        <taxon>Multicrustacea</taxon>
        <taxon>Malacostraca</taxon>
        <taxon>Eumalacostraca</taxon>
        <taxon>Eucarida</taxon>
        <taxon>Decapoda</taxon>
        <taxon>Pleocyemata</taxon>
        <taxon>Brachyura</taxon>
        <taxon>Eubrachyura</taxon>
        <taxon>Portunoidea</taxon>
        <taxon>Portunidae</taxon>
        <taxon>Portuninae</taxon>
        <taxon>Portunus</taxon>
    </lineage>
</organism>
<accession>A0A5B7IYT8</accession>
<sequence length="81" mass="8783">MSKRIRVIIHGHFKNASAPTASQPTSHPASQPVPCRVLLPASVARKFLNPVTLISGVYLAARYSPVFREDTQVMTRAAGVN</sequence>
<evidence type="ECO:0000313" key="2">
    <source>
        <dbReference type="Proteomes" id="UP000324222"/>
    </source>
</evidence>
<name>A0A5B7IYT8_PORTR</name>
<evidence type="ECO:0000313" key="1">
    <source>
        <dbReference type="EMBL" id="MPC89680.1"/>
    </source>
</evidence>
<dbReference type="AlphaFoldDB" id="A0A5B7IYT8"/>
<gene>
    <name evidence="1" type="ORF">E2C01_084634</name>
</gene>
<keyword evidence="2" id="KW-1185">Reference proteome</keyword>
<protein>
    <submittedName>
        <fullName evidence="1">Uncharacterized protein</fullName>
    </submittedName>
</protein>
<proteinExistence type="predicted"/>
<dbReference type="EMBL" id="VSRR010081822">
    <property type="protein sequence ID" value="MPC89680.1"/>
    <property type="molecule type" value="Genomic_DNA"/>
</dbReference>
<reference evidence="1 2" key="1">
    <citation type="submission" date="2019-05" db="EMBL/GenBank/DDBJ databases">
        <title>Another draft genome of Portunus trituberculatus and its Hox gene families provides insights of decapod evolution.</title>
        <authorList>
            <person name="Jeong J.-H."/>
            <person name="Song I."/>
            <person name="Kim S."/>
            <person name="Choi T."/>
            <person name="Kim D."/>
            <person name="Ryu S."/>
            <person name="Kim W."/>
        </authorList>
    </citation>
    <scope>NUCLEOTIDE SEQUENCE [LARGE SCALE GENOMIC DNA]</scope>
    <source>
        <tissue evidence="1">Muscle</tissue>
    </source>
</reference>